<evidence type="ECO:0000313" key="5">
    <source>
        <dbReference type="EMBL" id="RJY19552.1"/>
    </source>
</evidence>
<dbReference type="SMART" id="SM00530">
    <property type="entry name" value="HTH_XRE"/>
    <property type="match status" value="1"/>
</dbReference>
<dbReference type="Gene3D" id="2.10.109.10">
    <property type="entry name" value="Umud Fragment, subunit A"/>
    <property type="match status" value="1"/>
</dbReference>
<proteinExistence type="predicted"/>
<dbReference type="InterPro" id="IPR001387">
    <property type="entry name" value="Cro/C1-type_HTH"/>
</dbReference>
<dbReference type="Proteomes" id="UP000273022">
    <property type="component" value="Unassembled WGS sequence"/>
</dbReference>
<dbReference type="PANTHER" id="PTHR40661:SF3">
    <property type="entry name" value="FELS-1 PROPHAGE TRANSCRIPTIONAL REGULATOR"/>
    <property type="match status" value="1"/>
</dbReference>
<evidence type="ECO:0000256" key="1">
    <source>
        <dbReference type="ARBA" id="ARBA00023015"/>
    </source>
</evidence>
<dbReference type="AlphaFoldDB" id="A0A3A6UK12"/>
<keyword evidence="1" id="KW-0805">Transcription regulation</keyword>
<dbReference type="SUPFAM" id="SSF51306">
    <property type="entry name" value="LexA/Signal peptidase"/>
    <property type="match status" value="1"/>
</dbReference>
<dbReference type="InterPro" id="IPR015927">
    <property type="entry name" value="Peptidase_S24_S26A/B/C"/>
</dbReference>
<keyword evidence="6" id="KW-1185">Reference proteome</keyword>
<dbReference type="Gene3D" id="1.10.260.40">
    <property type="entry name" value="lambda repressor-like DNA-binding domains"/>
    <property type="match status" value="1"/>
</dbReference>
<feature type="domain" description="HTH cro/C1-type" evidence="4">
    <location>
        <begin position="16"/>
        <end position="61"/>
    </location>
</feature>
<dbReference type="GO" id="GO:0003677">
    <property type="term" value="F:DNA binding"/>
    <property type="evidence" value="ECO:0007669"/>
    <property type="project" value="UniProtKB-KW"/>
</dbReference>
<comment type="caution">
    <text evidence="5">The sequence shown here is derived from an EMBL/GenBank/DDBJ whole genome shotgun (WGS) entry which is preliminary data.</text>
</comment>
<organism evidence="5 6">
    <name type="scientific">Parashewanella spongiae</name>
    <dbReference type="NCBI Taxonomy" id="342950"/>
    <lineage>
        <taxon>Bacteria</taxon>
        <taxon>Pseudomonadati</taxon>
        <taxon>Pseudomonadota</taxon>
        <taxon>Gammaproteobacteria</taxon>
        <taxon>Alteromonadales</taxon>
        <taxon>Shewanellaceae</taxon>
        <taxon>Parashewanella</taxon>
    </lineage>
</organism>
<dbReference type="CDD" id="cd00093">
    <property type="entry name" value="HTH_XRE"/>
    <property type="match status" value="1"/>
</dbReference>
<dbReference type="InterPro" id="IPR010982">
    <property type="entry name" value="Lambda_DNA-bd_dom_sf"/>
</dbReference>
<keyword evidence="2" id="KW-0238">DNA-binding</keyword>
<protein>
    <submittedName>
        <fullName evidence="5">Helix-turn-helix domain-containing protein</fullName>
    </submittedName>
</protein>
<evidence type="ECO:0000313" key="6">
    <source>
        <dbReference type="Proteomes" id="UP000273022"/>
    </source>
</evidence>
<dbReference type="Pfam" id="PF00717">
    <property type="entry name" value="Peptidase_S24"/>
    <property type="match status" value="1"/>
</dbReference>
<dbReference type="RefSeq" id="WP_121851632.1">
    <property type="nucleotide sequence ID" value="NZ_CP037952.1"/>
</dbReference>
<keyword evidence="3" id="KW-0804">Transcription</keyword>
<evidence type="ECO:0000259" key="4">
    <source>
        <dbReference type="PROSITE" id="PS50943"/>
    </source>
</evidence>
<dbReference type="EMBL" id="QYYH01000001">
    <property type="protein sequence ID" value="RJY19552.1"/>
    <property type="molecule type" value="Genomic_DNA"/>
</dbReference>
<evidence type="ECO:0000256" key="2">
    <source>
        <dbReference type="ARBA" id="ARBA00023125"/>
    </source>
</evidence>
<evidence type="ECO:0000256" key="3">
    <source>
        <dbReference type="ARBA" id="ARBA00023163"/>
    </source>
</evidence>
<name>A0A3A6UK12_9GAMM</name>
<sequence length="213" mass="24047">MNKLSERLEYVLKTSGITQTELAQRLGVKQQAISRVCRGQTKNSTFLLPMCDELGVDSNWLSTGVGEPFVQRKELKDQIRRIPEVSWKQAICWDEFYLTFDSSELGEYWRVTADLTDEKGFVLRVHGDGMEGSGSRNIPEGAIIIVQPQVESLFKSGDLVIAVLPGAEQAIFKQLIIEGQNRYLKSFNPQYPIITLDDKCKLVGLVKQSVVEY</sequence>
<reference evidence="5 6" key="1">
    <citation type="submission" date="2018-09" db="EMBL/GenBank/DDBJ databases">
        <title>Phylogeny of the Shewanellaceae, and recommendation for two new genera, Pseudoshewanella and Parashewanella.</title>
        <authorList>
            <person name="Wang G."/>
        </authorList>
    </citation>
    <scope>NUCLEOTIDE SEQUENCE [LARGE SCALE GENOMIC DNA]</scope>
    <source>
        <strain evidence="5 6">KCTC 22492</strain>
    </source>
</reference>
<gene>
    <name evidence="5" type="ORF">D5R81_00150</name>
</gene>
<dbReference type="OrthoDB" id="9791537at2"/>
<dbReference type="InterPro" id="IPR036286">
    <property type="entry name" value="LexA/Signal_pep-like_sf"/>
</dbReference>
<dbReference type="PANTHER" id="PTHR40661">
    <property type="match status" value="1"/>
</dbReference>
<accession>A0A3A6UK12</accession>
<dbReference type="InterPro" id="IPR039418">
    <property type="entry name" value="LexA-like"/>
</dbReference>
<dbReference type="PROSITE" id="PS50943">
    <property type="entry name" value="HTH_CROC1"/>
    <property type="match status" value="1"/>
</dbReference>
<dbReference type="Pfam" id="PF01381">
    <property type="entry name" value="HTH_3"/>
    <property type="match status" value="1"/>
</dbReference>
<dbReference type="CDD" id="cd06529">
    <property type="entry name" value="S24_LexA-like"/>
    <property type="match status" value="1"/>
</dbReference>
<dbReference type="SUPFAM" id="SSF47413">
    <property type="entry name" value="lambda repressor-like DNA-binding domains"/>
    <property type="match status" value="1"/>
</dbReference>